<dbReference type="AlphaFoldDB" id="A0A4U5NZH1"/>
<keyword evidence="3" id="KW-1185">Reference proteome</keyword>
<evidence type="ECO:0000256" key="1">
    <source>
        <dbReference type="SAM" id="SignalP"/>
    </source>
</evidence>
<name>A0A4U5NZH1_STECR</name>
<comment type="caution">
    <text evidence="2">The sequence shown here is derived from an EMBL/GenBank/DDBJ whole genome shotgun (WGS) entry which is preliminary data.</text>
</comment>
<proteinExistence type="predicted"/>
<feature type="signal peptide" evidence="1">
    <location>
        <begin position="1"/>
        <end position="19"/>
    </location>
</feature>
<evidence type="ECO:0000313" key="2">
    <source>
        <dbReference type="EMBL" id="TKR89067.1"/>
    </source>
</evidence>
<reference evidence="2 3" key="1">
    <citation type="journal article" date="2015" name="Genome Biol.">
        <title>Comparative genomics of Steinernema reveals deeply conserved gene regulatory networks.</title>
        <authorList>
            <person name="Dillman A.R."/>
            <person name="Macchietto M."/>
            <person name="Porter C.F."/>
            <person name="Rogers A."/>
            <person name="Williams B."/>
            <person name="Antoshechkin I."/>
            <person name="Lee M.M."/>
            <person name="Goodwin Z."/>
            <person name="Lu X."/>
            <person name="Lewis E.E."/>
            <person name="Goodrich-Blair H."/>
            <person name="Stock S.P."/>
            <person name="Adams B.J."/>
            <person name="Sternberg P.W."/>
            <person name="Mortazavi A."/>
        </authorList>
    </citation>
    <scope>NUCLEOTIDE SEQUENCE [LARGE SCALE GENOMIC DNA]</scope>
    <source>
        <strain evidence="2 3">ALL</strain>
    </source>
</reference>
<reference evidence="2 3" key="2">
    <citation type="journal article" date="2019" name="G3 (Bethesda)">
        <title>Hybrid Assembly of the Genome of the Entomopathogenic Nematode Steinernema carpocapsae Identifies the X-Chromosome.</title>
        <authorList>
            <person name="Serra L."/>
            <person name="Macchietto M."/>
            <person name="Macias-Munoz A."/>
            <person name="McGill C.J."/>
            <person name="Rodriguez I.M."/>
            <person name="Rodriguez B."/>
            <person name="Murad R."/>
            <person name="Mortazavi A."/>
        </authorList>
    </citation>
    <scope>NUCLEOTIDE SEQUENCE [LARGE SCALE GENOMIC DNA]</scope>
    <source>
        <strain evidence="2 3">ALL</strain>
    </source>
</reference>
<dbReference type="InterPro" id="IPR045860">
    <property type="entry name" value="Snake_toxin-like_sf"/>
</dbReference>
<protein>
    <recommendedName>
        <fullName evidence="4">Activin types I and II receptor domain-containing protein</fullName>
    </recommendedName>
</protein>
<dbReference type="EMBL" id="AZBU02000003">
    <property type="protein sequence ID" value="TKR89067.1"/>
    <property type="molecule type" value="Genomic_DNA"/>
</dbReference>
<keyword evidence="1" id="KW-0732">Signal</keyword>
<dbReference type="SUPFAM" id="SSF57302">
    <property type="entry name" value="Snake toxin-like"/>
    <property type="match status" value="1"/>
</dbReference>
<accession>A0A4U5NZH1</accession>
<gene>
    <name evidence="2" type="ORF">L596_013225</name>
</gene>
<evidence type="ECO:0008006" key="4">
    <source>
        <dbReference type="Google" id="ProtNLM"/>
    </source>
</evidence>
<feature type="chain" id="PRO_5020809571" description="Activin types I and II receptor domain-containing protein" evidence="1">
    <location>
        <begin position="20"/>
        <end position="138"/>
    </location>
</feature>
<organism evidence="2 3">
    <name type="scientific">Steinernema carpocapsae</name>
    <name type="common">Entomopathogenic nematode</name>
    <dbReference type="NCBI Taxonomy" id="34508"/>
    <lineage>
        <taxon>Eukaryota</taxon>
        <taxon>Metazoa</taxon>
        <taxon>Ecdysozoa</taxon>
        <taxon>Nematoda</taxon>
        <taxon>Chromadorea</taxon>
        <taxon>Rhabditida</taxon>
        <taxon>Tylenchina</taxon>
        <taxon>Panagrolaimomorpha</taxon>
        <taxon>Strongyloidoidea</taxon>
        <taxon>Steinernematidae</taxon>
        <taxon>Steinernema</taxon>
    </lineage>
</organism>
<sequence length="138" mass="15105">MRSTLFIFTFLTTSSVTSAIKCYSTDSNAPKTCDHTKFCSRITRLADGTADYLAGCGDELDHLHDYVEEAPRECQKPLNEELIHRTDGTLHLACCNKDLCNAVPGMMSDKSPEVKASSRVSSSLFSAAVVVSLAFLLY</sequence>
<dbReference type="Proteomes" id="UP000298663">
    <property type="component" value="Unassembled WGS sequence"/>
</dbReference>
<evidence type="ECO:0000313" key="3">
    <source>
        <dbReference type="Proteomes" id="UP000298663"/>
    </source>
</evidence>